<dbReference type="Pfam" id="PF23598">
    <property type="entry name" value="LRR_14"/>
    <property type="match status" value="1"/>
</dbReference>
<protein>
    <recommendedName>
        <fullName evidence="3">non-specific serine/threonine protein kinase</fullName>
        <ecNumber evidence="3">2.7.11.1</ecNumber>
    </recommendedName>
</protein>
<dbReference type="Gramene" id="OIV96626">
    <property type="protein sequence ID" value="OIV96626"/>
    <property type="gene ID" value="TanjilG_28483"/>
</dbReference>
<dbReference type="Proteomes" id="UP000188354">
    <property type="component" value="Chromosome LG15"/>
</dbReference>
<evidence type="ECO:0000256" key="17">
    <source>
        <dbReference type="ARBA" id="ARBA00047899"/>
    </source>
</evidence>
<feature type="binding site" evidence="19">
    <location>
        <position position="1572"/>
    </location>
    <ligand>
        <name>ATP</name>
        <dbReference type="ChEBI" id="CHEBI:30616"/>
    </ligand>
</feature>
<evidence type="ECO:0000256" key="5">
    <source>
        <dbReference type="ARBA" id="ARBA00022614"/>
    </source>
</evidence>
<keyword evidence="14 20" id="KW-0472">Membrane</keyword>
<keyword evidence="12 19" id="KW-0067">ATP-binding</keyword>
<evidence type="ECO:0000256" key="11">
    <source>
        <dbReference type="ARBA" id="ARBA00022777"/>
    </source>
</evidence>
<evidence type="ECO:0000256" key="1">
    <source>
        <dbReference type="ARBA" id="ARBA00004167"/>
    </source>
</evidence>
<keyword evidence="24" id="KW-1185">Reference proteome</keyword>
<evidence type="ECO:0000256" key="6">
    <source>
        <dbReference type="ARBA" id="ARBA00022679"/>
    </source>
</evidence>
<keyword evidence="13 20" id="KW-1133">Transmembrane helix</keyword>
<comment type="similarity">
    <text evidence="2">Belongs to the protein kinase superfamily. Ser/Thr protein kinase family.</text>
</comment>
<evidence type="ECO:0000259" key="22">
    <source>
        <dbReference type="PROSITE" id="PS50011"/>
    </source>
</evidence>
<dbReference type="GO" id="GO:0001653">
    <property type="term" value="F:peptide receptor activity"/>
    <property type="evidence" value="ECO:0007669"/>
    <property type="project" value="UniProtKB-ARBA"/>
</dbReference>
<dbReference type="PROSITE" id="PS00108">
    <property type="entry name" value="PROTEIN_KINASE_ST"/>
    <property type="match status" value="2"/>
</dbReference>
<reference evidence="23 24" key="1">
    <citation type="journal article" date="2017" name="Plant Biotechnol. J.">
        <title>A comprehensive draft genome sequence for lupin (Lupinus angustifolius), an emerging health food: insights into plant-microbe interactions and legume evolution.</title>
        <authorList>
            <person name="Hane J.K."/>
            <person name="Ming Y."/>
            <person name="Kamphuis L.G."/>
            <person name="Nelson M.N."/>
            <person name="Garg G."/>
            <person name="Atkins C.A."/>
            <person name="Bayer P.E."/>
            <person name="Bravo A."/>
            <person name="Bringans S."/>
            <person name="Cannon S."/>
            <person name="Edwards D."/>
            <person name="Foley R."/>
            <person name="Gao L.L."/>
            <person name="Harrison M.J."/>
            <person name="Huang W."/>
            <person name="Hurgobin B."/>
            <person name="Li S."/>
            <person name="Liu C.W."/>
            <person name="McGrath A."/>
            <person name="Morahan G."/>
            <person name="Murray J."/>
            <person name="Weller J."/>
            <person name="Jian J."/>
            <person name="Singh K.B."/>
        </authorList>
    </citation>
    <scope>NUCLEOTIDE SEQUENCE [LARGE SCALE GENOMIC DNA]</scope>
    <source>
        <strain evidence="24">cv. Tanjil</strain>
        <tissue evidence="23">Whole plant</tissue>
    </source>
</reference>
<dbReference type="InterPro" id="IPR000719">
    <property type="entry name" value="Prot_kinase_dom"/>
</dbReference>
<dbReference type="GO" id="GO:0005524">
    <property type="term" value="F:ATP binding"/>
    <property type="evidence" value="ECO:0007669"/>
    <property type="project" value="UniProtKB-UniRule"/>
</dbReference>
<dbReference type="Gene3D" id="3.30.200.20">
    <property type="entry name" value="Phosphorylase Kinase, domain 1"/>
    <property type="match status" value="2"/>
</dbReference>
<dbReference type="GO" id="GO:0006952">
    <property type="term" value="P:defense response"/>
    <property type="evidence" value="ECO:0007669"/>
    <property type="project" value="UniProtKB-ARBA"/>
</dbReference>
<comment type="catalytic activity">
    <reaction evidence="17">
        <text>L-threonyl-[protein] + ATP = O-phospho-L-threonyl-[protein] + ADP + H(+)</text>
        <dbReference type="Rhea" id="RHEA:46608"/>
        <dbReference type="Rhea" id="RHEA-COMP:11060"/>
        <dbReference type="Rhea" id="RHEA-COMP:11605"/>
        <dbReference type="ChEBI" id="CHEBI:15378"/>
        <dbReference type="ChEBI" id="CHEBI:30013"/>
        <dbReference type="ChEBI" id="CHEBI:30616"/>
        <dbReference type="ChEBI" id="CHEBI:61977"/>
        <dbReference type="ChEBI" id="CHEBI:456216"/>
        <dbReference type="EC" id="2.7.11.1"/>
    </reaction>
</comment>
<dbReference type="SUPFAM" id="SSF56112">
    <property type="entry name" value="Protein kinase-like (PK-like)"/>
    <property type="match status" value="2"/>
</dbReference>
<feature type="signal peptide" evidence="21">
    <location>
        <begin position="1"/>
        <end position="23"/>
    </location>
</feature>
<evidence type="ECO:0000256" key="8">
    <source>
        <dbReference type="ARBA" id="ARBA00022729"/>
    </source>
</evidence>
<dbReference type="PANTHER" id="PTHR48056">
    <property type="entry name" value="LRR RECEPTOR-LIKE SERINE/THREONINE-PROTEIN KINASE-RELATED"/>
    <property type="match status" value="1"/>
</dbReference>
<dbReference type="GO" id="GO:0016020">
    <property type="term" value="C:membrane"/>
    <property type="evidence" value="ECO:0007669"/>
    <property type="project" value="UniProtKB-SubCell"/>
</dbReference>
<dbReference type="PANTHER" id="PTHR48056:SF81">
    <property type="entry name" value="RECEPTOR PROTEIN-TYROSINE KINASE CEPR1"/>
    <property type="match status" value="1"/>
</dbReference>
<evidence type="ECO:0000256" key="12">
    <source>
        <dbReference type="ARBA" id="ARBA00022840"/>
    </source>
</evidence>
<keyword evidence="6" id="KW-0808">Transferase</keyword>
<evidence type="ECO:0000256" key="13">
    <source>
        <dbReference type="ARBA" id="ARBA00022989"/>
    </source>
</evidence>
<dbReference type="Pfam" id="PF08263">
    <property type="entry name" value="LRRNT_2"/>
    <property type="match status" value="1"/>
</dbReference>
<accession>A0A1J7H876</accession>
<dbReference type="PROSITE" id="PS00107">
    <property type="entry name" value="PROTEIN_KINASE_ATP"/>
    <property type="match status" value="2"/>
</dbReference>
<feature type="domain" description="Protein kinase" evidence="22">
    <location>
        <begin position="1544"/>
        <end position="1829"/>
    </location>
</feature>
<comment type="subcellular location">
    <subcellularLocation>
        <location evidence="1">Membrane</location>
        <topology evidence="1">Single-pass membrane protein</topology>
    </subcellularLocation>
</comment>
<keyword evidence="11" id="KW-0418">Kinase</keyword>
<evidence type="ECO:0000256" key="21">
    <source>
        <dbReference type="SAM" id="SignalP"/>
    </source>
</evidence>
<evidence type="ECO:0000256" key="3">
    <source>
        <dbReference type="ARBA" id="ARBA00012513"/>
    </source>
</evidence>
<keyword evidence="9" id="KW-0677">Repeat</keyword>
<sequence length="1858" mass="205104">MFHAFTILLILLPFFSILTTVNSDDRQILLNFKSSLHKSNSKAFHSWNTTNSVCTFTGITCNSVNSVTDINLPDQNLSGDLPLQLLCKLQSLQKLELGFNSLYGRVTEDLRNCINLKFLDLGNNGFSGPFPDISPLNQLEYLFLNQSGFSGTFPWQSLVNMTGLLQLSVGDNPFDLTPFPQEILSLKKLNWLYLSNCNLGGKIPIGIGNLTELTEFEFSDNALTGELPAGIGNLRKLWQLAFYNNSFTGKLPIGLRNLTNIENFDGSMNNFEGDLSELRFLNTLVSLQLFENGFTGEIPIEFGEFKKLVNISLYRNMLTGPIPENIGSWAEFNFIDVSENLLNGPIPPYMCNKGTMQALLVLQNKLSGEIPSTYGDCLTLKRFRVSNNSLSGVVPAKIWGLPNAEIIDIELNQLQGSISSDINKAKTLAQIYAKKNRLSGEIPKEITQATSLVTIDLSDNQISGNIPDGIGNLKQLGSLHLQNNKLFGSIPGSLGSRNSSLSDIDLSRNSFSQQIPSSVGLLPALNSLNLSQNELSGEIPASLAFLRLSLFDLSYNQLTGPIPQALTIEAYNGSLAGNTGLCSVNAIGSFLPCSSSSGMSKGVRTLTICSTVGLILLLCLLALYLNKKKGDKERFGGERSLKEESWDLKSFHVLSFTEDDILDSIKQENLIGQGGSGNVYRVTLSNGKHLAVKHIWNTDVSARKRSWSSTPMLAKRGGRNKSKEFDAEVEALSSIRHMNVVKLYCSITSDDSSLLVYEYMPNGSLWDRLHTSNKMELDWETRYEIAVGAARGLEYLHHGCERPVIHRDVKSSNILLDEFLKPRIADFGLAKIVQANVAKDSTHIIAGTHGYIAPEYGYTYKVNEKSDVYSFGVVLMELVTGKRPIELEFGESKDIVHWVHKRSQSKESFRSAVDSRIPEMYKDEACKVLKASVLCTATLPALRPSIRAVVQMLEDAEPCKLVGIVISKDGSGKKVGVNDDICTYLPNLHVLNLGHTKLNFNTHSIINCSHLEELNINHMSLTGTLPDFSPLKSLRILDLSYNLFTGEFPMSVFNLTNLEVLNFNENGRFNLWQLPNNIDRLKKLKSMILTTCMVSGQIPPIIGNITSLVDLELSGNYLTGNIPKELGLLKNLQQLELYYNQQLVGNIPVEFGNLTELIDLDMSVNKLSGSIPASVFALPKLKVLQLYNNSLTGEIPDEIENSTTLKILSLYDNFLRGQVPSKLGQFSGMVVLDLSENNLSGPLPTEVCKGGNLLYFLVLDNMFSGEIPDSYSNCMTLLRFRVSNNRLAGSVPEGLLGLPHVSIIDLSINNLTGAVPEISGNSRNLSELFLQRNKISGVIPPSLSRAINLVKIDFSYNFISGAIPSEIGNLRKLNLLTLQGNKLSSSIPSSLSLLESLNLLDLSNNLLTGSIPESLSILLPNSINFSNNLLSGPIPPKLIKGGLLESFSGNPGLCVLPVYANSSAQNFPICPHNYNKGKSINTIWVAGVSVVLIFIGAGLFMRRRCNKETSVVENDETMSSSFFSYDVKSFHMINFDQREIIESLVDKNVIGHGGSGTVYKIEFKSGDVVAVKSLWSRKSKDSAAEDRLFMDKALKAEVETLGSIRHKNIVKLYCCFSSLDCSLLVYEYMPNGNLWDALHKGWIHLDWPTRYKIALGIAQGLSYLHHDLLLPIIHRDIKTTNILLDVDYQPKVADFGIAKVFQARGGGKDSSTTVIAGTYGYLAPEYAYSPRPTTKCDVYSFGVILMELLTGKKPIESEFGENRNIVFWVSNKVEGKEGARPSEVLDQRLSASFKDDMIKVLRIAIRCTYKDPASRPTMKEVVQLLIEAIPRSSDSSKLSNIATKEVLNATTVKKTYEL</sequence>
<dbReference type="PROSITE" id="PS50011">
    <property type="entry name" value="PROTEIN_KINASE_DOM"/>
    <property type="match status" value="2"/>
</dbReference>
<comment type="catalytic activity">
    <reaction evidence="18">
        <text>L-seryl-[protein] + ATP = O-phospho-L-seryl-[protein] + ADP + H(+)</text>
        <dbReference type="Rhea" id="RHEA:17989"/>
        <dbReference type="Rhea" id="RHEA-COMP:9863"/>
        <dbReference type="Rhea" id="RHEA-COMP:11604"/>
        <dbReference type="ChEBI" id="CHEBI:15378"/>
        <dbReference type="ChEBI" id="CHEBI:29999"/>
        <dbReference type="ChEBI" id="CHEBI:30616"/>
        <dbReference type="ChEBI" id="CHEBI:83421"/>
        <dbReference type="ChEBI" id="CHEBI:456216"/>
        <dbReference type="EC" id="2.7.11.1"/>
    </reaction>
</comment>
<evidence type="ECO:0000256" key="15">
    <source>
        <dbReference type="ARBA" id="ARBA00023170"/>
    </source>
</evidence>
<dbReference type="GO" id="GO:0004674">
    <property type="term" value="F:protein serine/threonine kinase activity"/>
    <property type="evidence" value="ECO:0007669"/>
    <property type="project" value="UniProtKB-KW"/>
</dbReference>
<dbReference type="InterPro" id="IPR008271">
    <property type="entry name" value="Ser/Thr_kinase_AS"/>
</dbReference>
<keyword evidence="8 21" id="KW-0732">Signal</keyword>
<proteinExistence type="inferred from homology"/>
<dbReference type="InterPro" id="IPR001611">
    <property type="entry name" value="Leu-rich_rpt"/>
</dbReference>
<keyword evidence="7 20" id="KW-0812">Transmembrane</keyword>
<dbReference type="FunFam" id="3.80.10.10:FF:000453">
    <property type="entry name" value="Leucine-rich receptor-like protein kinase family protein"/>
    <property type="match status" value="1"/>
</dbReference>
<dbReference type="InterPro" id="IPR055414">
    <property type="entry name" value="LRR_R13L4/SHOC2-like"/>
</dbReference>
<evidence type="ECO:0000256" key="7">
    <source>
        <dbReference type="ARBA" id="ARBA00022692"/>
    </source>
</evidence>
<dbReference type="FunFam" id="3.80.10.10:FF:000234">
    <property type="entry name" value="Probable inactive receptor kinase RLK902"/>
    <property type="match status" value="1"/>
</dbReference>
<dbReference type="EC" id="2.7.11.1" evidence="3"/>
<dbReference type="FunFam" id="3.80.10.10:FF:000515">
    <property type="entry name" value="Leucine-rich repeat receptor-like protein kinase"/>
    <property type="match status" value="1"/>
</dbReference>
<evidence type="ECO:0000256" key="16">
    <source>
        <dbReference type="ARBA" id="ARBA00023180"/>
    </source>
</evidence>
<evidence type="ECO:0000256" key="19">
    <source>
        <dbReference type="PROSITE-ProRule" id="PRU10141"/>
    </source>
</evidence>
<dbReference type="FunFam" id="3.80.10.10:FF:000330">
    <property type="entry name" value="Receptor protein-tyrosine kinase CEPR1"/>
    <property type="match status" value="1"/>
</dbReference>
<keyword evidence="4" id="KW-0723">Serine/threonine-protein kinase</keyword>
<dbReference type="InterPro" id="IPR013210">
    <property type="entry name" value="LRR_N_plant-typ"/>
</dbReference>
<dbReference type="SUPFAM" id="SSF52058">
    <property type="entry name" value="L domain-like"/>
    <property type="match status" value="5"/>
</dbReference>
<feature type="chain" id="PRO_5012882289" description="non-specific serine/threonine protein kinase" evidence="21">
    <location>
        <begin position="24"/>
        <end position="1858"/>
    </location>
</feature>
<dbReference type="Gene3D" id="3.80.10.10">
    <property type="entry name" value="Ribonuclease Inhibitor"/>
    <property type="match status" value="6"/>
</dbReference>
<dbReference type="InterPro" id="IPR017441">
    <property type="entry name" value="Protein_kinase_ATP_BS"/>
</dbReference>
<keyword evidence="16" id="KW-0325">Glycoprotein</keyword>
<evidence type="ECO:0000256" key="4">
    <source>
        <dbReference type="ARBA" id="ARBA00022527"/>
    </source>
</evidence>
<dbReference type="OMA" id="HKMARAE"/>
<feature type="transmembrane region" description="Helical" evidence="20">
    <location>
        <begin position="1482"/>
        <end position="1501"/>
    </location>
</feature>
<dbReference type="FunFam" id="3.30.200.20:FF:000540">
    <property type="entry name" value="Receptor-like protein kinase HAIKU2"/>
    <property type="match status" value="1"/>
</dbReference>
<dbReference type="FunFam" id="3.80.10.10:FF:000233">
    <property type="entry name" value="Leucine-rich repeat receptor-like protein kinase TDR"/>
    <property type="match status" value="1"/>
</dbReference>
<evidence type="ECO:0000256" key="20">
    <source>
        <dbReference type="SAM" id="Phobius"/>
    </source>
</evidence>
<evidence type="ECO:0000313" key="24">
    <source>
        <dbReference type="Proteomes" id="UP000188354"/>
    </source>
</evidence>
<dbReference type="Pfam" id="PF00560">
    <property type="entry name" value="LRR_1"/>
    <property type="match status" value="8"/>
</dbReference>
<dbReference type="FunFam" id="3.30.200.20:FF:000530">
    <property type="entry name" value="receptor protein-tyrosine kinase CEPR1"/>
    <property type="match status" value="1"/>
</dbReference>
<dbReference type="InterPro" id="IPR003591">
    <property type="entry name" value="Leu-rich_rpt_typical-subtyp"/>
</dbReference>
<dbReference type="SMART" id="SM00369">
    <property type="entry name" value="LRR_TYP"/>
    <property type="match status" value="11"/>
</dbReference>
<evidence type="ECO:0000256" key="2">
    <source>
        <dbReference type="ARBA" id="ARBA00008684"/>
    </source>
</evidence>
<evidence type="ECO:0000256" key="14">
    <source>
        <dbReference type="ARBA" id="ARBA00023136"/>
    </source>
</evidence>
<dbReference type="GO" id="GO:0051707">
    <property type="term" value="P:response to other organism"/>
    <property type="evidence" value="ECO:0007669"/>
    <property type="project" value="UniProtKB-ARBA"/>
</dbReference>
<dbReference type="SMART" id="SM00220">
    <property type="entry name" value="S_TKc"/>
    <property type="match status" value="2"/>
</dbReference>
<keyword evidence="10 19" id="KW-0547">Nucleotide-binding</keyword>
<dbReference type="EMBL" id="CM007375">
    <property type="protein sequence ID" value="OIV96626.1"/>
    <property type="molecule type" value="Genomic_DNA"/>
</dbReference>
<keyword evidence="5" id="KW-0433">Leucine-rich repeat</keyword>
<dbReference type="GO" id="GO:0033612">
    <property type="term" value="F:receptor serine/threonine kinase binding"/>
    <property type="evidence" value="ECO:0007669"/>
    <property type="project" value="TreeGrafter"/>
</dbReference>
<feature type="binding site" evidence="19">
    <location>
        <position position="704"/>
    </location>
    <ligand>
        <name>ATP</name>
        <dbReference type="ChEBI" id="CHEBI:30616"/>
    </ligand>
</feature>
<dbReference type="GO" id="GO:0009791">
    <property type="term" value="P:post-embryonic development"/>
    <property type="evidence" value="ECO:0007669"/>
    <property type="project" value="UniProtKB-ARBA"/>
</dbReference>
<evidence type="ECO:0000256" key="10">
    <source>
        <dbReference type="ARBA" id="ARBA00022741"/>
    </source>
</evidence>
<name>A0A1J7H876_LUPAN</name>
<keyword evidence="15" id="KW-0675">Receptor</keyword>
<dbReference type="Gene3D" id="1.10.510.10">
    <property type="entry name" value="Transferase(Phosphotransferase) domain 1"/>
    <property type="match status" value="2"/>
</dbReference>
<dbReference type="InterPro" id="IPR050647">
    <property type="entry name" value="Plant_LRR-RLKs"/>
</dbReference>
<evidence type="ECO:0000256" key="9">
    <source>
        <dbReference type="ARBA" id="ARBA00022737"/>
    </source>
</evidence>
<dbReference type="InterPro" id="IPR011009">
    <property type="entry name" value="Kinase-like_dom_sf"/>
</dbReference>
<dbReference type="Pfam" id="PF00069">
    <property type="entry name" value="Pkinase"/>
    <property type="match status" value="2"/>
</dbReference>
<dbReference type="InterPro" id="IPR032675">
    <property type="entry name" value="LRR_dom_sf"/>
</dbReference>
<dbReference type="FunFam" id="1.10.510.10:FF:000365">
    <property type="entry name" value="Leucine-rich repeat receptor-like serine/threonine-protein kinase At1g17230"/>
    <property type="match status" value="1"/>
</dbReference>
<feature type="domain" description="Protein kinase" evidence="22">
    <location>
        <begin position="665"/>
        <end position="960"/>
    </location>
</feature>
<gene>
    <name evidence="23" type="ORF">TanjilG_28483</name>
</gene>
<organism evidence="23 24">
    <name type="scientific">Lupinus angustifolius</name>
    <name type="common">Narrow-leaved blue lupine</name>
    <dbReference type="NCBI Taxonomy" id="3871"/>
    <lineage>
        <taxon>Eukaryota</taxon>
        <taxon>Viridiplantae</taxon>
        <taxon>Streptophyta</taxon>
        <taxon>Embryophyta</taxon>
        <taxon>Tracheophyta</taxon>
        <taxon>Spermatophyta</taxon>
        <taxon>Magnoliopsida</taxon>
        <taxon>eudicotyledons</taxon>
        <taxon>Gunneridae</taxon>
        <taxon>Pentapetalae</taxon>
        <taxon>rosids</taxon>
        <taxon>fabids</taxon>
        <taxon>Fabales</taxon>
        <taxon>Fabaceae</taxon>
        <taxon>Papilionoideae</taxon>
        <taxon>50 kb inversion clade</taxon>
        <taxon>genistoids sensu lato</taxon>
        <taxon>core genistoids</taxon>
        <taxon>Genisteae</taxon>
        <taxon>Lupinus</taxon>
    </lineage>
</organism>
<dbReference type="FunFam" id="1.10.510.10:FF:000276">
    <property type="entry name" value="LRR receptor-like serine/threonine-protein kinase RCH1"/>
    <property type="match status" value="1"/>
</dbReference>
<evidence type="ECO:0000256" key="18">
    <source>
        <dbReference type="ARBA" id="ARBA00048679"/>
    </source>
</evidence>
<evidence type="ECO:0000313" key="23">
    <source>
        <dbReference type="EMBL" id="OIV96626.1"/>
    </source>
</evidence>